<reference evidence="9 10" key="1">
    <citation type="journal article" date="2019" name="Int. J. Syst. Evol. Microbiol.">
        <title>The Global Catalogue of Microorganisms (GCM) 10K type strain sequencing project: providing services to taxonomists for standard genome sequencing and annotation.</title>
        <authorList>
            <consortium name="The Broad Institute Genomics Platform"/>
            <consortium name="The Broad Institute Genome Sequencing Center for Infectious Disease"/>
            <person name="Wu L."/>
            <person name="Ma J."/>
        </authorList>
    </citation>
    <scope>NUCLEOTIDE SEQUENCE [LARGE SCALE GENOMIC DNA]</scope>
    <source>
        <strain evidence="9 10">JCM 15896</strain>
    </source>
</reference>
<feature type="binding site" evidence="5">
    <location>
        <position position="161"/>
    </location>
    <ligand>
        <name>Zn(2+)</name>
        <dbReference type="ChEBI" id="CHEBI:29105"/>
    </ligand>
</feature>
<keyword evidence="3 5" id="KW-0378">Hydrolase</keyword>
<dbReference type="InterPro" id="IPR016681">
    <property type="entry name" value="SuccinylGlu_desuccinylase"/>
</dbReference>
<keyword evidence="2 5" id="KW-0479">Metal-binding</keyword>
<dbReference type="PANTHER" id="PTHR15162:SF7">
    <property type="entry name" value="SUCCINYLGLUTAMATE DESUCCINYLASE"/>
    <property type="match status" value="1"/>
</dbReference>
<name>A0ABN1LNE9_9ALTE</name>
<dbReference type="RefSeq" id="WP_343860842.1">
    <property type="nucleotide sequence ID" value="NZ_BAAAFD010000008.1"/>
</dbReference>
<evidence type="ECO:0000256" key="6">
    <source>
        <dbReference type="NCBIfam" id="TIGR03242"/>
    </source>
</evidence>
<evidence type="ECO:0000313" key="9">
    <source>
        <dbReference type="EMBL" id="GAA0858238.1"/>
    </source>
</evidence>
<evidence type="ECO:0000256" key="4">
    <source>
        <dbReference type="ARBA" id="ARBA00022833"/>
    </source>
</evidence>
<dbReference type="InterPro" id="IPR055438">
    <property type="entry name" value="AstE_AspA_cat"/>
</dbReference>
<proteinExistence type="inferred from homology"/>
<protein>
    <recommendedName>
        <fullName evidence="5 6">Succinylglutamate desuccinylase</fullName>
        <ecNumber evidence="5 6">3.5.1.96</ecNumber>
    </recommendedName>
</protein>
<dbReference type="SUPFAM" id="SSF53187">
    <property type="entry name" value="Zn-dependent exopeptidases"/>
    <property type="match status" value="1"/>
</dbReference>
<dbReference type="NCBIfam" id="TIGR03242">
    <property type="entry name" value="arg_catab_astE"/>
    <property type="match status" value="1"/>
</dbReference>
<organism evidence="9 10">
    <name type="scientific">Aliiglaciecola litoralis</name>
    <dbReference type="NCBI Taxonomy" id="582857"/>
    <lineage>
        <taxon>Bacteria</taxon>
        <taxon>Pseudomonadati</taxon>
        <taxon>Pseudomonadota</taxon>
        <taxon>Gammaproteobacteria</taxon>
        <taxon>Alteromonadales</taxon>
        <taxon>Alteromonadaceae</taxon>
        <taxon>Aliiglaciecola</taxon>
    </lineage>
</organism>
<evidence type="ECO:0000256" key="1">
    <source>
        <dbReference type="ARBA" id="ARBA00022503"/>
    </source>
</evidence>
<gene>
    <name evidence="5 9" type="primary">astE</name>
    <name evidence="9" type="ORF">GCM10009114_27090</name>
</gene>
<dbReference type="Gene3D" id="3.40.630.10">
    <property type="entry name" value="Zn peptidases"/>
    <property type="match status" value="1"/>
</dbReference>
<feature type="binding site" evidence="5">
    <location>
        <position position="67"/>
    </location>
    <ligand>
        <name>Zn(2+)</name>
        <dbReference type="ChEBI" id="CHEBI:29105"/>
    </ligand>
</feature>
<dbReference type="Pfam" id="PF24827">
    <property type="entry name" value="AstE_AspA_cat"/>
    <property type="match status" value="1"/>
</dbReference>
<comment type="cofactor">
    <cofactor evidence="5">
        <name>Zn(2+)</name>
        <dbReference type="ChEBI" id="CHEBI:29105"/>
    </cofactor>
    <text evidence="5">Binds 1 zinc ion per subunit.</text>
</comment>
<dbReference type="EMBL" id="BAAAFD010000008">
    <property type="protein sequence ID" value="GAA0858238.1"/>
    <property type="molecule type" value="Genomic_DNA"/>
</dbReference>
<sequence length="341" mass="38410">MPTEQLIASGQFLHLSRFDPQQFDTPVDFTLKNGTQVHISSPGIIRFDPPSTTTRSLVFSCGVHGNETAPIEICDAIAAQLLTGKLQVKQRVLFLFANLPAMDIAERFVEENMNRLFSGAHSQGQGINNQERERAKELELAVAQFFNDETTTHERIHYDLHTAIRASKNEKFAVYPFLHDKPRNKQQLAILHACGVSTILLSESPTTTFSYYSTNQFGAHGFTVELGKVQPFGQNDMAKFQKVRDTMIRLITELDPDFSAFNPEEMDIYRVNQVINKHFDDFKLHFADDLPNFTDFAKGQVIASETDTTYKCEYDGEAIVFPNANVAIGQRALLTVVPTKI</sequence>
<dbReference type="CDD" id="cd03855">
    <property type="entry name" value="M14_ASTE"/>
    <property type="match status" value="1"/>
</dbReference>
<dbReference type="PANTHER" id="PTHR15162">
    <property type="entry name" value="ASPARTOACYLASE"/>
    <property type="match status" value="1"/>
</dbReference>
<keyword evidence="4 5" id="KW-0862">Zinc</keyword>
<feature type="binding site" evidence="5">
    <location>
        <position position="64"/>
    </location>
    <ligand>
        <name>Zn(2+)</name>
        <dbReference type="ChEBI" id="CHEBI:29105"/>
    </ligand>
</feature>
<dbReference type="InterPro" id="IPR007036">
    <property type="entry name" value="Aste_AspA_hybrid_dom"/>
</dbReference>
<dbReference type="HAMAP" id="MF_00767">
    <property type="entry name" value="Arg_catab_AstE"/>
    <property type="match status" value="1"/>
</dbReference>
<dbReference type="InterPro" id="IPR050178">
    <property type="entry name" value="AspA/AstE_fam"/>
</dbReference>
<keyword evidence="1 5" id="KW-0056">Arginine metabolism</keyword>
<feature type="active site" evidence="5">
    <location>
        <position position="225"/>
    </location>
</feature>
<evidence type="ECO:0000256" key="3">
    <source>
        <dbReference type="ARBA" id="ARBA00022801"/>
    </source>
</evidence>
<dbReference type="PIRSF" id="PIRSF017020">
    <property type="entry name" value="AstE"/>
    <property type="match status" value="1"/>
</dbReference>
<dbReference type="Pfam" id="PF04952">
    <property type="entry name" value="AstE_AspA_hybrid"/>
    <property type="match status" value="1"/>
</dbReference>
<accession>A0ABN1LNE9</accession>
<dbReference type="NCBIfam" id="NF003706">
    <property type="entry name" value="PRK05324.1"/>
    <property type="match status" value="1"/>
</dbReference>
<keyword evidence="10" id="KW-1185">Reference proteome</keyword>
<comment type="similarity">
    <text evidence="5">Belongs to the AspA/AstE family. Succinylglutamate desuccinylase subfamily.</text>
</comment>
<evidence type="ECO:0000259" key="8">
    <source>
        <dbReference type="Pfam" id="PF24827"/>
    </source>
</evidence>
<dbReference type="EC" id="3.5.1.96" evidence="5 6"/>
<feature type="domain" description="Succinylglutamate desuccinylase/Aspartoacylase catalytic" evidence="8">
    <location>
        <begin position="54"/>
        <end position="251"/>
    </location>
</feature>
<comment type="function">
    <text evidence="5">Transforms N(2)-succinylglutamate into succinate and glutamate.</text>
</comment>
<evidence type="ECO:0000259" key="7">
    <source>
        <dbReference type="Pfam" id="PF04952"/>
    </source>
</evidence>
<comment type="pathway">
    <text evidence="5">Amino-acid degradation; L-arginine degradation via AST pathway; L-glutamate and succinate from L-arginine: step 5/5.</text>
</comment>
<evidence type="ECO:0000256" key="5">
    <source>
        <dbReference type="HAMAP-Rule" id="MF_00767"/>
    </source>
</evidence>
<dbReference type="Proteomes" id="UP001500359">
    <property type="component" value="Unassembled WGS sequence"/>
</dbReference>
<evidence type="ECO:0000256" key="2">
    <source>
        <dbReference type="ARBA" id="ARBA00022723"/>
    </source>
</evidence>
<evidence type="ECO:0000313" key="10">
    <source>
        <dbReference type="Proteomes" id="UP001500359"/>
    </source>
</evidence>
<feature type="domain" description="AstE/AspA barrel-sandwich hybrid" evidence="7">
    <location>
        <begin position="265"/>
        <end position="338"/>
    </location>
</feature>
<comment type="caution">
    <text evidence="9">The sequence shown here is derived from an EMBL/GenBank/DDBJ whole genome shotgun (WGS) entry which is preliminary data.</text>
</comment>
<comment type="catalytic activity">
    <reaction evidence="5">
        <text>N-succinyl-L-glutamate + H2O = L-glutamate + succinate</text>
        <dbReference type="Rhea" id="RHEA:15169"/>
        <dbReference type="ChEBI" id="CHEBI:15377"/>
        <dbReference type="ChEBI" id="CHEBI:29985"/>
        <dbReference type="ChEBI" id="CHEBI:30031"/>
        <dbReference type="ChEBI" id="CHEBI:58763"/>
        <dbReference type="EC" id="3.5.1.96"/>
    </reaction>
</comment>